<evidence type="ECO:0000313" key="3">
    <source>
        <dbReference type="Proteomes" id="UP000287166"/>
    </source>
</evidence>
<evidence type="ECO:0000259" key="1">
    <source>
        <dbReference type="Pfam" id="PF09791"/>
    </source>
</evidence>
<organism evidence="2 3">
    <name type="scientific">Sparassis crispa</name>
    <dbReference type="NCBI Taxonomy" id="139825"/>
    <lineage>
        <taxon>Eukaryota</taxon>
        <taxon>Fungi</taxon>
        <taxon>Dikarya</taxon>
        <taxon>Basidiomycota</taxon>
        <taxon>Agaricomycotina</taxon>
        <taxon>Agaricomycetes</taxon>
        <taxon>Polyporales</taxon>
        <taxon>Sparassidaceae</taxon>
        <taxon>Sparassis</taxon>
    </lineage>
</organism>
<dbReference type="PANTHER" id="PTHR21193:SF3">
    <property type="entry name" value="OXIDOREDUCTASE-LIKE DOMAIN-CONTAINING PROTEIN 1"/>
    <property type="match status" value="1"/>
</dbReference>
<dbReference type="RefSeq" id="XP_027618368.1">
    <property type="nucleotide sequence ID" value="XM_027762567.1"/>
</dbReference>
<dbReference type="STRING" id="139825.A0A401GZ66"/>
<reference evidence="2 3" key="1">
    <citation type="journal article" date="2018" name="Sci. Rep.">
        <title>Genome sequence of the cauliflower mushroom Sparassis crispa (Hanabiratake) and its association with beneficial usage.</title>
        <authorList>
            <person name="Kiyama R."/>
            <person name="Furutani Y."/>
            <person name="Kawaguchi K."/>
            <person name="Nakanishi T."/>
        </authorList>
    </citation>
    <scope>NUCLEOTIDE SEQUENCE [LARGE SCALE GENOMIC DNA]</scope>
</reference>
<dbReference type="InParanoid" id="A0A401GZ66"/>
<dbReference type="AlphaFoldDB" id="A0A401GZ66"/>
<name>A0A401GZ66_9APHY</name>
<keyword evidence="3" id="KW-1185">Reference proteome</keyword>
<dbReference type="PANTHER" id="PTHR21193">
    <property type="entry name" value="OXIDOREDUCTASE-LIKE DOMAIN-CONTAINING PROTEIN 1"/>
    <property type="match status" value="1"/>
</dbReference>
<accession>A0A401GZ66</accession>
<dbReference type="InterPro" id="IPR039251">
    <property type="entry name" value="OXLD1"/>
</dbReference>
<feature type="domain" description="Oxidoreductase-like" evidence="1">
    <location>
        <begin position="133"/>
        <end position="179"/>
    </location>
</feature>
<dbReference type="EMBL" id="BFAD01000011">
    <property type="protein sequence ID" value="GBE87455.1"/>
    <property type="molecule type" value="Genomic_DNA"/>
</dbReference>
<dbReference type="Proteomes" id="UP000287166">
    <property type="component" value="Unassembled WGS sequence"/>
</dbReference>
<evidence type="ECO:0000313" key="2">
    <source>
        <dbReference type="EMBL" id="GBE87455.1"/>
    </source>
</evidence>
<proteinExistence type="predicted"/>
<dbReference type="GeneID" id="38784372"/>
<sequence length="237" mass="26331">MRPSLHPKSALVFCEKSFRYVSVRTIRTRVASSTRPLSAPVTDTLSVDTAPSKPIPPTVCVIQQWKYPIRGGQNLSERYARLERSLRGKEAYGARIGVLRVEAEGAVGIMAERSEEESARRLGGGASGKRVQTFKGLVIPEEPRAPESEECCMSGCAICVYDLYTEALADYTRSIETIRKSLSARRVPEDRWPASIRSSPKEDTDLKAKRTTANVSLSTFEELERRLRAKHETVSVG</sequence>
<gene>
    <name evidence="2" type="ORF">SCP_1101310</name>
</gene>
<dbReference type="OrthoDB" id="10064411at2759"/>
<comment type="caution">
    <text evidence="2">The sequence shown here is derived from an EMBL/GenBank/DDBJ whole genome shotgun (WGS) entry which is preliminary data.</text>
</comment>
<dbReference type="InterPro" id="IPR019180">
    <property type="entry name" value="Oxidoreductase-like_N"/>
</dbReference>
<dbReference type="GO" id="GO:0005739">
    <property type="term" value="C:mitochondrion"/>
    <property type="evidence" value="ECO:0007669"/>
    <property type="project" value="TreeGrafter"/>
</dbReference>
<protein>
    <recommendedName>
        <fullName evidence="1">Oxidoreductase-like domain-containing protein</fullName>
    </recommendedName>
</protein>
<dbReference type="Pfam" id="PF09791">
    <property type="entry name" value="Oxidored-like"/>
    <property type="match status" value="1"/>
</dbReference>